<dbReference type="CDD" id="cd02020">
    <property type="entry name" value="CMPK"/>
    <property type="match status" value="1"/>
</dbReference>
<keyword evidence="11" id="KW-1185">Reference proteome</keyword>
<organism evidence="10 11">
    <name type="scientific">Iodobacter arcticus</name>
    <dbReference type="NCBI Taxonomy" id="590593"/>
    <lineage>
        <taxon>Bacteria</taxon>
        <taxon>Pseudomonadati</taxon>
        <taxon>Pseudomonadota</taxon>
        <taxon>Betaproteobacteria</taxon>
        <taxon>Neisseriales</taxon>
        <taxon>Chitinibacteraceae</taxon>
        <taxon>Iodobacter</taxon>
    </lineage>
</organism>
<comment type="catalytic activity">
    <reaction evidence="7 8">
        <text>CMP + ATP = CDP + ADP</text>
        <dbReference type="Rhea" id="RHEA:11600"/>
        <dbReference type="ChEBI" id="CHEBI:30616"/>
        <dbReference type="ChEBI" id="CHEBI:58069"/>
        <dbReference type="ChEBI" id="CHEBI:60377"/>
        <dbReference type="ChEBI" id="CHEBI:456216"/>
        <dbReference type="EC" id="2.7.4.25"/>
    </reaction>
</comment>
<keyword evidence="4 8" id="KW-0418">Kinase</keyword>
<proteinExistence type="inferred from homology"/>
<evidence type="ECO:0000256" key="4">
    <source>
        <dbReference type="ARBA" id="ARBA00022777"/>
    </source>
</evidence>
<gene>
    <name evidence="8 10" type="primary">cmk</name>
    <name evidence="10" type="ORF">ACFQNF_17640</name>
</gene>
<evidence type="ECO:0000256" key="8">
    <source>
        <dbReference type="HAMAP-Rule" id="MF_00238"/>
    </source>
</evidence>
<dbReference type="Gene3D" id="3.40.50.300">
    <property type="entry name" value="P-loop containing nucleotide triphosphate hydrolases"/>
    <property type="match status" value="1"/>
</dbReference>
<keyword evidence="8" id="KW-0963">Cytoplasm</keyword>
<comment type="caution">
    <text evidence="10">The sequence shown here is derived from an EMBL/GenBank/DDBJ whole genome shotgun (WGS) entry which is preliminary data.</text>
</comment>
<dbReference type="InterPro" id="IPR003136">
    <property type="entry name" value="Cytidylate_kin"/>
</dbReference>
<accession>A0ABW2R6A5</accession>
<dbReference type="Pfam" id="PF02224">
    <property type="entry name" value="Cytidylate_kin"/>
    <property type="match status" value="1"/>
</dbReference>
<dbReference type="EC" id="2.7.4.25" evidence="8"/>
<sequence length="222" mass="23949">MLGIAILAIDGPSASGKGSVAQRVAEVLEFAYLDSGALYRLTALAAQRAGVGWNDEHSVAQIAQSLDVRFENERVLLAGQDVSAVIRSESIGVGASQVAAFAAVRQALLARQRAFATKQGLVADGRDMGSVVFPDAQLKIFLTATAEVRAERRYQQLIARGESADLAAITRDLQSRDERDAARTEAPLRQWHDALLLETSGLNLDQVVECVLSSWKTRMQSL</sequence>
<evidence type="ECO:0000313" key="10">
    <source>
        <dbReference type="EMBL" id="MFC7421687.1"/>
    </source>
</evidence>
<dbReference type="PANTHER" id="PTHR21299">
    <property type="entry name" value="CYTIDYLATE KINASE/PANTOATE-BETA-ALANINE LIGASE"/>
    <property type="match status" value="1"/>
</dbReference>
<reference evidence="11" key="1">
    <citation type="journal article" date="2019" name="Int. J. Syst. Evol. Microbiol.">
        <title>The Global Catalogue of Microorganisms (GCM) 10K type strain sequencing project: providing services to taxonomists for standard genome sequencing and annotation.</title>
        <authorList>
            <consortium name="The Broad Institute Genomics Platform"/>
            <consortium name="The Broad Institute Genome Sequencing Center for Infectious Disease"/>
            <person name="Wu L."/>
            <person name="Ma J."/>
        </authorList>
    </citation>
    <scope>NUCLEOTIDE SEQUENCE [LARGE SCALE GENOMIC DNA]</scope>
    <source>
        <strain evidence="11">CCUG 62945</strain>
    </source>
</reference>
<evidence type="ECO:0000256" key="2">
    <source>
        <dbReference type="ARBA" id="ARBA00022679"/>
    </source>
</evidence>
<feature type="binding site" evidence="8">
    <location>
        <begin position="11"/>
        <end position="19"/>
    </location>
    <ligand>
        <name>ATP</name>
        <dbReference type="ChEBI" id="CHEBI:30616"/>
    </ligand>
</feature>
<evidence type="ECO:0000313" key="11">
    <source>
        <dbReference type="Proteomes" id="UP001596473"/>
    </source>
</evidence>
<feature type="domain" description="Cytidylate kinase" evidence="9">
    <location>
        <begin position="8"/>
        <end position="215"/>
    </location>
</feature>
<comment type="catalytic activity">
    <reaction evidence="6 8">
        <text>dCMP + ATP = dCDP + ADP</text>
        <dbReference type="Rhea" id="RHEA:25094"/>
        <dbReference type="ChEBI" id="CHEBI:30616"/>
        <dbReference type="ChEBI" id="CHEBI:57566"/>
        <dbReference type="ChEBI" id="CHEBI:58593"/>
        <dbReference type="ChEBI" id="CHEBI:456216"/>
        <dbReference type="EC" id="2.7.4.25"/>
    </reaction>
</comment>
<evidence type="ECO:0000256" key="5">
    <source>
        <dbReference type="ARBA" id="ARBA00022840"/>
    </source>
</evidence>
<dbReference type="HAMAP" id="MF_00238">
    <property type="entry name" value="Cytidyl_kinase_type1"/>
    <property type="match status" value="1"/>
</dbReference>
<dbReference type="InterPro" id="IPR027417">
    <property type="entry name" value="P-loop_NTPase"/>
</dbReference>
<dbReference type="GO" id="GO:0016301">
    <property type="term" value="F:kinase activity"/>
    <property type="evidence" value="ECO:0007669"/>
    <property type="project" value="UniProtKB-KW"/>
</dbReference>
<dbReference type="EMBL" id="JBHTBQ010000044">
    <property type="protein sequence ID" value="MFC7421687.1"/>
    <property type="molecule type" value="Genomic_DNA"/>
</dbReference>
<evidence type="ECO:0000256" key="1">
    <source>
        <dbReference type="ARBA" id="ARBA00009427"/>
    </source>
</evidence>
<protein>
    <recommendedName>
        <fullName evidence="8">Cytidylate kinase</fullName>
        <shortName evidence="8">CK</shortName>
        <ecNumber evidence="8">2.7.4.25</ecNumber>
    </recommendedName>
    <alternativeName>
        <fullName evidence="8">Cytidine monophosphate kinase</fullName>
        <shortName evidence="8">CMP kinase</shortName>
    </alternativeName>
</protein>
<dbReference type="Proteomes" id="UP001596473">
    <property type="component" value="Unassembled WGS sequence"/>
</dbReference>
<dbReference type="SUPFAM" id="SSF52540">
    <property type="entry name" value="P-loop containing nucleoside triphosphate hydrolases"/>
    <property type="match status" value="1"/>
</dbReference>
<comment type="subcellular location">
    <subcellularLocation>
        <location evidence="8">Cytoplasm</location>
    </subcellularLocation>
</comment>
<dbReference type="NCBIfam" id="TIGR00017">
    <property type="entry name" value="cmk"/>
    <property type="match status" value="1"/>
</dbReference>
<comment type="similarity">
    <text evidence="1 8">Belongs to the cytidylate kinase family. Type 1 subfamily.</text>
</comment>
<dbReference type="RefSeq" id="WP_380189223.1">
    <property type="nucleotide sequence ID" value="NZ_JBHTBQ010000044.1"/>
</dbReference>
<keyword evidence="3 8" id="KW-0547">Nucleotide-binding</keyword>
<evidence type="ECO:0000256" key="7">
    <source>
        <dbReference type="ARBA" id="ARBA00048478"/>
    </source>
</evidence>
<keyword evidence="5 8" id="KW-0067">ATP-binding</keyword>
<dbReference type="PANTHER" id="PTHR21299:SF2">
    <property type="entry name" value="CYTIDYLATE KINASE"/>
    <property type="match status" value="1"/>
</dbReference>
<evidence type="ECO:0000256" key="6">
    <source>
        <dbReference type="ARBA" id="ARBA00047615"/>
    </source>
</evidence>
<evidence type="ECO:0000259" key="9">
    <source>
        <dbReference type="Pfam" id="PF02224"/>
    </source>
</evidence>
<name>A0ABW2R6A5_9NEIS</name>
<dbReference type="InterPro" id="IPR011994">
    <property type="entry name" value="Cytidylate_kinase_dom"/>
</dbReference>
<evidence type="ECO:0000256" key="3">
    <source>
        <dbReference type="ARBA" id="ARBA00022741"/>
    </source>
</evidence>
<keyword evidence="2 8" id="KW-0808">Transferase</keyword>